<dbReference type="FunFam" id="3.40.1110.10:FF:000001">
    <property type="entry name" value="Sodium/potassium-transporting ATPase subunit alpha"/>
    <property type="match status" value="1"/>
</dbReference>
<dbReference type="GeneTree" id="ENSGT00940000159259"/>
<keyword evidence="14 18" id="KW-1133">Transmembrane helix</keyword>
<dbReference type="GO" id="GO:0030007">
    <property type="term" value="P:intracellular potassium ion homeostasis"/>
    <property type="evidence" value="ECO:0007669"/>
    <property type="project" value="TreeGrafter"/>
</dbReference>
<evidence type="ECO:0000256" key="3">
    <source>
        <dbReference type="ARBA" id="ARBA00022448"/>
    </source>
</evidence>
<dbReference type="SUPFAM" id="SSF81665">
    <property type="entry name" value="Calcium ATPase, transmembrane domain M"/>
    <property type="match status" value="1"/>
</dbReference>
<evidence type="ECO:0000256" key="1">
    <source>
        <dbReference type="ARBA" id="ARBA00004141"/>
    </source>
</evidence>
<dbReference type="InterPro" id="IPR018303">
    <property type="entry name" value="ATPase_P-typ_P_site"/>
</dbReference>
<evidence type="ECO:0000256" key="7">
    <source>
        <dbReference type="ARBA" id="ARBA00022723"/>
    </source>
</evidence>
<keyword evidence="10 18" id="KW-0067">ATP-binding</keyword>
<dbReference type="InterPro" id="IPR005775">
    <property type="entry name" value="P-type_ATPase_IIC"/>
</dbReference>
<dbReference type="InterPro" id="IPR001757">
    <property type="entry name" value="P_typ_ATPase"/>
</dbReference>
<feature type="domain" description="Cation-transporting P-type ATPase N-terminal" evidence="20">
    <location>
        <begin position="48"/>
        <end position="144"/>
    </location>
</feature>
<comment type="similarity">
    <text evidence="2 18">Belongs to the cation transport ATPase (P-type) (TC 3.A.3) family. Type IIC subfamily.</text>
</comment>
<evidence type="ECO:0000256" key="19">
    <source>
        <dbReference type="SAM" id="MobiDB-lite"/>
    </source>
</evidence>
<feature type="transmembrane region" description="Helical" evidence="18">
    <location>
        <begin position="976"/>
        <end position="992"/>
    </location>
</feature>
<dbReference type="GO" id="GO:0046872">
    <property type="term" value="F:metal ion binding"/>
    <property type="evidence" value="ECO:0007669"/>
    <property type="project" value="UniProtKB-KW"/>
</dbReference>
<dbReference type="Pfam" id="PF00690">
    <property type="entry name" value="Cation_ATPase_N"/>
    <property type="match status" value="1"/>
</dbReference>
<feature type="transmembrane region" description="Helical" evidence="18">
    <location>
        <begin position="835"/>
        <end position="860"/>
    </location>
</feature>
<evidence type="ECO:0000256" key="9">
    <source>
        <dbReference type="ARBA" id="ARBA00022781"/>
    </source>
</evidence>
<dbReference type="GO" id="GO:0008900">
    <property type="term" value="F:P-type potassium:proton transporter activity"/>
    <property type="evidence" value="ECO:0007669"/>
    <property type="project" value="UniProtKB-EC"/>
</dbReference>
<keyword evidence="22" id="KW-1185">Reference proteome</keyword>
<feature type="transmembrane region" description="Helical" evidence="18">
    <location>
        <begin position="283"/>
        <end position="307"/>
    </location>
</feature>
<dbReference type="PRINTS" id="PR00119">
    <property type="entry name" value="CATATPASE"/>
</dbReference>
<dbReference type="NCBIfam" id="TIGR01106">
    <property type="entry name" value="ATPase-IIC_X-K"/>
    <property type="match status" value="1"/>
</dbReference>
<dbReference type="InterPro" id="IPR023214">
    <property type="entry name" value="HAD_sf"/>
</dbReference>
<evidence type="ECO:0000256" key="12">
    <source>
        <dbReference type="ARBA" id="ARBA00022958"/>
    </source>
</evidence>
<evidence type="ECO:0000256" key="6">
    <source>
        <dbReference type="ARBA" id="ARBA00022692"/>
    </source>
</evidence>
<comment type="catalytic activity">
    <reaction evidence="17">
        <text>K(+)(out) + ATP + H2O + H(+)(in) = K(+)(in) + ADP + phosphate + 2 H(+)(out)</text>
        <dbReference type="Rhea" id="RHEA:22044"/>
        <dbReference type="ChEBI" id="CHEBI:15377"/>
        <dbReference type="ChEBI" id="CHEBI:15378"/>
        <dbReference type="ChEBI" id="CHEBI:29103"/>
        <dbReference type="ChEBI" id="CHEBI:30616"/>
        <dbReference type="ChEBI" id="CHEBI:43474"/>
        <dbReference type="ChEBI" id="CHEBI:456216"/>
        <dbReference type="EC" id="7.2.2.19"/>
    </reaction>
    <physiologicalReaction direction="left-to-right" evidence="17">
        <dbReference type="Rhea" id="RHEA:22045"/>
    </physiologicalReaction>
</comment>
<dbReference type="SUPFAM" id="SSF81660">
    <property type="entry name" value="Metal cation-transporting ATPase, ATP-binding domain N"/>
    <property type="match status" value="1"/>
</dbReference>
<keyword evidence="12 18" id="KW-0630">Potassium</keyword>
<evidence type="ECO:0000256" key="17">
    <source>
        <dbReference type="ARBA" id="ARBA00047839"/>
    </source>
</evidence>
<dbReference type="SUPFAM" id="SSF56784">
    <property type="entry name" value="HAD-like"/>
    <property type="match status" value="1"/>
</dbReference>
<dbReference type="PANTHER" id="PTHR43294:SF1">
    <property type="entry name" value="POTASSIUM-TRANSPORTING ATPASE ALPHA CHAIN 2"/>
    <property type="match status" value="1"/>
</dbReference>
<dbReference type="GO" id="GO:0005886">
    <property type="term" value="C:plasma membrane"/>
    <property type="evidence" value="ECO:0007669"/>
    <property type="project" value="UniProtKB-SubCell"/>
</dbReference>
<evidence type="ECO:0000313" key="22">
    <source>
        <dbReference type="Proteomes" id="UP000694387"/>
    </source>
</evidence>
<dbReference type="InterPro" id="IPR050510">
    <property type="entry name" value="Cation_transp_ATPase_P-type"/>
</dbReference>
<keyword evidence="4 18" id="KW-0633">Potassium transport</keyword>
<evidence type="ECO:0000259" key="20">
    <source>
        <dbReference type="SMART" id="SM00831"/>
    </source>
</evidence>
<keyword evidence="9" id="KW-0375">Hydrogen ion transport</keyword>
<dbReference type="GO" id="GO:0016887">
    <property type="term" value="F:ATP hydrolysis activity"/>
    <property type="evidence" value="ECO:0007669"/>
    <property type="project" value="InterPro"/>
</dbReference>
<dbReference type="GO" id="GO:0005391">
    <property type="term" value="F:P-type sodium:potassium-exchanging transporter activity"/>
    <property type="evidence" value="ECO:0007669"/>
    <property type="project" value="TreeGrafter"/>
</dbReference>
<keyword evidence="16 18" id="KW-0472">Membrane</keyword>
<dbReference type="InterPro" id="IPR004014">
    <property type="entry name" value="ATPase_P-typ_cation-transptr_N"/>
</dbReference>
<feature type="transmembrane region" description="Helical" evidence="18">
    <location>
        <begin position="126"/>
        <end position="145"/>
    </location>
</feature>
<dbReference type="Pfam" id="PF08282">
    <property type="entry name" value="Hydrolase_3"/>
    <property type="match status" value="1"/>
</dbReference>
<dbReference type="Pfam" id="PF00122">
    <property type="entry name" value="E1-E2_ATPase"/>
    <property type="match status" value="1"/>
</dbReference>
<dbReference type="FunFam" id="1.20.1110.10:FF:000079">
    <property type="entry name" value="Sodium/potassium-transporting ATPase subunit alpha"/>
    <property type="match status" value="1"/>
</dbReference>
<evidence type="ECO:0000256" key="15">
    <source>
        <dbReference type="ARBA" id="ARBA00023065"/>
    </source>
</evidence>
<dbReference type="Proteomes" id="UP000694387">
    <property type="component" value="Chromosome 9"/>
</dbReference>
<evidence type="ECO:0000256" key="14">
    <source>
        <dbReference type="ARBA" id="ARBA00022989"/>
    </source>
</evidence>
<feature type="region of interest" description="Disordered" evidence="19">
    <location>
        <begin position="1"/>
        <end position="29"/>
    </location>
</feature>
<evidence type="ECO:0000256" key="2">
    <source>
        <dbReference type="ARBA" id="ARBA00006934"/>
    </source>
</evidence>
<evidence type="ECO:0000256" key="13">
    <source>
        <dbReference type="ARBA" id="ARBA00022967"/>
    </source>
</evidence>
<dbReference type="Pfam" id="PF00689">
    <property type="entry name" value="Cation_ATPase_C"/>
    <property type="match status" value="1"/>
</dbReference>
<keyword evidence="7 18" id="KW-0479">Metal-binding</keyword>
<sequence>ARRGTGTEDVGKTDTGDGKEKYRGLKDKRLELKKNHQKEELKKEVDLEDHKLSIKELERKYGTNIVTGLSSTQAAELLARNGPNALTPPKETPEIVKFPQADGAILCWIAYGIQYFNDKSSSLDSVYLGCVLALVVILTGIFAYYQEAKSTNIMASFSKMIPQQALVIRDSEKKTVPAEQLVVGDIVEIKGGDKIPADIRLLSTQGCKVDNSSLTGNLTPSLRTHDNPLEAENPWNKMSTSPVGTATGMVINTGDRTIIGQIASLASGVGHEKTPIAIEIEHFVHIVAGVAVSIGILFFIIAVSMKYYVLDSIIFLIGIIVANVPEGLLATVTVTLSLTAKRMAKKNCLVKNLEAVETLGSTSIICSDKTGTLTQNRMTVAHLWFDNQIFVADTSEDHSIFDQSSGTWASLSKIITLCNRAEFRPGQESVPIMKKVVVGDASETALLKFSEVILGDVMEIRKRNRKVAEIPFNSTNKFQLSIHETDDPSDKRFLMVMKGAPERVLEKCSTIMVNGQEQPLDDSTAEAFHTAYMELGGLGERVLGFCHLYLPADKFPETYSFDVDTVNFPTSNLCFVGLLSMIDPPRSTVPDAVTKCRSAGIKVIMVTGDHPITAKAIAKSVGIISANSETVEDIAKRLNIPVEQVSKRDAKAAVVTGMELKDMSPEQLDELLTDYSEIVFARTSPQQKLIIVEGCQRQDAVVAVTGDGVNDSPALKKADIGIAMGIAGSDAAKNAADMVLLDDNFASIVTGVEEGRLIFDNLKKTIAYTLTKNIAELCPFLIYIIAGLPLPIGTITILFIDLGTDIIPSIALAYEKAESDIMNRKPRHKKKDRLVNAPLAIYSYLHIGLMQALGAFVVYFTVYAQEGFRPSALINLRVEWEKDSVNDLEDSYGQEWTQYQRKYLEWTGYTAFFVGIMIQQIADLIIRKTRRNSIFQQGLFRNKVIWVGIASQIIIALILSYGLGSVSALNFTMLRPQYWFVAVPHAILIWVYDEVRKLFIRLYPGSWWDKNMYY</sequence>
<keyword evidence="13" id="KW-1278">Translocase</keyword>
<reference evidence="21" key="3">
    <citation type="submission" date="2025-09" db="UniProtKB">
        <authorList>
            <consortium name="Ensembl"/>
        </authorList>
    </citation>
    <scope>IDENTIFICATION</scope>
</reference>
<dbReference type="InterPro" id="IPR023299">
    <property type="entry name" value="ATPase_P-typ_cyto_dom_N"/>
</dbReference>
<dbReference type="FunFam" id="1.20.1110.10:FF:000095">
    <property type="entry name" value="Sodium/potassium-transporting ATPase subunit alpha-1"/>
    <property type="match status" value="1"/>
</dbReference>
<evidence type="ECO:0000256" key="16">
    <source>
        <dbReference type="ARBA" id="ARBA00023136"/>
    </source>
</evidence>
<evidence type="ECO:0000256" key="11">
    <source>
        <dbReference type="ARBA" id="ARBA00022842"/>
    </source>
</evidence>
<dbReference type="PRINTS" id="PR00121">
    <property type="entry name" value="NAKATPASE"/>
</dbReference>
<dbReference type="SUPFAM" id="SSF81653">
    <property type="entry name" value="Calcium ATPase, transduction domain A"/>
    <property type="match status" value="1"/>
</dbReference>
<dbReference type="Gene3D" id="1.20.1110.10">
    <property type="entry name" value="Calcium-transporting ATPase, transmembrane domain"/>
    <property type="match status" value="1"/>
</dbReference>
<dbReference type="GO" id="GO:0006883">
    <property type="term" value="P:intracellular sodium ion homeostasis"/>
    <property type="evidence" value="ECO:0007669"/>
    <property type="project" value="TreeGrafter"/>
</dbReference>
<dbReference type="GO" id="GO:0036376">
    <property type="term" value="P:sodium ion export across plasma membrane"/>
    <property type="evidence" value="ECO:0007669"/>
    <property type="project" value="TreeGrafter"/>
</dbReference>
<dbReference type="InterPro" id="IPR059000">
    <property type="entry name" value="ATPase_P-type_domA"/>
</dbReference>
<feature type="transmembrane region" description="Helical" evidence="18">
    <location>
        <begin position="313"/>
        <end position="336"/>
    </location>
</feature>
<gene>
    <name evidence="21" type="primary">ATP12A</name>
</gene>
<comment type="caution">
    <text evidence="18">Lacks conserved residue(s) required for the propagation of feature annotation.</text>
</comment>
<dbReference type="InterPro" id="IPR044492">
    <property type="entry name" value="P_typ_ATPase_HD_dom"/>
</dbReference>
<evidence type="ECO:0000256" key="10">
    <source>
        <dbReference type="ARBA" id="ARBA00022840"/>
    </source>
</evidence>
<name>A0A9L0JFB2_EQUAS</name>
<proteinExistence type="inferred from homology"/>
<keyword evidence="8 18" id="KW-0547">Nucleotide-binding</keyword>
<dbReference type="NCBIfam" id="TIGR01494">
    <property type="entry name" value="ATPase_P-type"/>
    <property type="match status" value="2"/>
</dbReference>
<accession>A0A9L0JFB2</accession>
<dbReference type="CDD" id="cd02608">
    <property type="entry name" value="P-type_ATPase_Na-K_like"/>
    <property type="match status" value="1"/>
</dbReference>
<dbReference type="Gene3D" id="3.40.1110.10">
    <property type="entry name" value="Calcium-transporting ATPase, cytoplasmic domain N"/>
    <property type="match status" value="1"/>
</dbReference>
<keyword evidence="5" id="KW-0597">Phosphoprotein</keyword>
<evidence type="ECO:0000256" key="18">
    <source>
        <dbReference type="RuleBase" id="RU362084"/>
    </source>
</evidence>
<dbReference type="Gene3D" id="2.70.150.10">
    <property type="entry name" value="Calcium-transporting ATPase, cytoplasmic transduction domain A"/>
    <property type="match status" value="1"/>
</dbReference>
<dbReference type="InterPro" id="IPR008250">
    <property type="entry name" value="ATPase_P-typ_transduc_dom_A_sf"/>
</dbReference>
<dbReference type="GO" id="GO:1990573">
    <property type="term" value="P:potassium ion import across plasma membrane"/>
    <property type="evidence" value="ECO:0007669"/>
    <property type="project" value="TreeGrafter"/>
</dbReference>
<protein>
    <recommendedName>
        <fullName evidence="18">Sodium/potassium-transporting ATPase subunit alpha</fullName>
    </recommendedName>
</protein>
<keyword evidence="6 18" id="KW-0812">Transmembrane</keyword>
<dbReference type="AlphaFoldDB" id="A0A9L0JFB2"/>
<dbReference type="Gene3D" id="3.40.50.1000">
    <property type="entry name" value="HAD superfamily/HAD-like"/>
    <property type="match status" value="1"/>
</dbReference>
<dbReference type="InterPro" id="IPR006068">
    <property type="entry name" value="ATPase_P-typ_cation-transptr_C"/>
</dbReference>
<organism evidence="21 22">
    <name type="scientific">Equus asinus</name>
    <name type="common">Donkey</name>
    <name type="synonym">Equus africanus asinus</name>
    <dbReference type="NCBI Taxonomy" id="9793"/>
    <lineage>
        <taxon>Eukaryota</taxon>
        <taxon>Metazoa</taxon>
        <taxon>Chordata</taxon>
        <taxon>Craniata</taxon>
        <taxon>Vertebrata</taxon>
        <taxon>Euteleostomi</taxon>
        <taxon>Mammalia</taxon>
        <taxon>Eutheria</taxon>
        <taxon>Laurasiatheria</taxon>
        <taxon>Perissodactyla</taxon>
        <taxon>Equidae</taxon>
        <taxon>Equus</taxon>
    </lineage>
</organism>
<dbReference type="FunFam" id="3.40.50.1000:FF:000004">
    <property type="entry name" value="Sodium/potassium-transporting ATPase subunit alpha"/>
    <property type="match status" value="1"/>
</dbReference>
<reference evidence="21" key="2">
    <citation type="submission" date="2025-08" db="UniProtKB">
        <authorList>
            <consortium name="Ensembl"/>
        </authorList>
    </citation>
    <scope>IDENTIFICATION</scope>
</reference>
<keyword evidence="11" id="KW-0460">Magnesium</keyword>
<evidence type="ECO:0000256" key="5">
    <source>
        <dbReference type="ARBA" id="ARBA00022553"/>
    </source>
</evidence>
<comment type="subcellular location">
    <subcellularLocation>
        <location evidence="18">Cell membrane</location>
        <topology evidence="18">Multi-pass membrane protein</topology>
    </subcellularLocation>
    <subcellularLocation>
        <location evidence="1">Membrane</location>
        <topology evidence="1">Multi-pass membrane protein</topology>
    </subcellularLocation>
</comment>
<dbReference type="PANTHER" id="PTHR43294">
    <property type="entry name" value="SODIUM/POTASSIUM-TRANSPORTING ATPASE SUBUNIT ALPHA"/>
    <property type="match status" value="1"/>
</dbReference>
<dbReference type="SFLD" id="SFLDF00027">
    <property type="entry name" value="p-type_atpase"/>
    <property type="match status" value="1"/>
</dbReference>
<dbReference type="SFLD" id="SFLDG00002">
    <property type="entry name" value="C1.7:_P-type_atpase_like"/>
    <property type="match status" value="1"/>
</dbReference>
<evidence type="ECO:0000313" key="21">
    <source>
        <dbReference type="Ensembl" id="ENSEASP00005051879.1"/>
    </source>
</evidence>
<keyword evidence="3 18" id="KW-0813">Transport</keyword>
<dbReference type="InterPro" id="IPR036412">
    <property type="entry name" value="HAD-like_sf"/>
</dbReference>
<dbReference type="InterPro" id="IPR023298">
    <property type="entry name" value="ATPase_P-typ_TM_dom_sf"/>
</dbReference>
<dbReference type="SFLD" id="SFLDS00003">
    <property type="entry name" value="Haloacid_Dehalogenase"/>
    <property type="match status" value="1"/>
</dbReference>
<evidence type="ECO:0000256" key="4">
    <source>
        <dbReference type="ARBA" id="ARBA00022538"/>
    </source>
</evidence>
<keyword evidence="15 18" id="KW-0406">Ion transport</keyword>
<dbReference type="Pfam" id="PF13246">
    <property type="entry name" value="Cation_ATPase"/>
    <property type="match status" value="1"/>
</dbReference>
<dbReference type="GO" id="GO:0005524">
    <property type="term" value="F:ATP binding"/>
    <property type="evidence" value="ECO:0007669"/>
    <property type="project" value="UniProtKB-KW"/>
</dbReference>
<reference evidence="21 22" key="1">
    <citation type="journal article" date="2020" name="Nat. Commun.">
        <title>Donkey genomes provide new insights into domestication and selection for coat color.</title>
        <authorList>
            <person name="Wang"/>
            <person name="C."/>
            <person name="Li"/>
            <person name="H."/>
            <person name="Guo"/>
            <person name="Y."/>
            <person name="Huang"/>
            <person name="J."/>
            <person name="Sun"/>
            <person name="Y."/>
            <person name="Min"/>
            <person name="J."/>
            <person name="Wang"/>
            <person name="J."/>
            <person name="Fang"/>
            <person name="X."/>
            <person name="Zhao"/>
            <person name="Z."/>
            <person name="Wang"/>
            <person name="S."/>
            <person name="Zhang"/>
            <person name="Y."/>
            <person name="Liu"/>
            <person name="Q."/>
            <person name="Jiang"/>
            <person name="Q."/>
            <person name="Wang"/>
            <person name="X."/>
            <person name="Guo"/>
            <person name="Y."/>
            <person name="Yang"/>
            <person name="C."/>
            <person name="Wang"/>
            <person name="Y."/>
            <person name="Tian"/>
            <person name="F."/>
            <person name="Zhuang"/>
            <person name="G."/>
            <person name="Fan"/>
            <person name="Y."/>
            <person name="Gao"/>
            <person name="Q."/>
            <person name="Li"/>
            <person name="Y."/>
            <person name="Ju"/>
            <person name="Z."/>
            <person name="Li"/>
            <person name="J."/>
            <person name="Li"/>
            <person name="R."/>
            <person name="Hou"/>
            <person name="M."/>
            <person name="Yang"/>
            <person name="G."/>
            <person name="Liu"/>
            <person name="G."/>
            <person name="Liu"/>
            <person name="W."/>
            <person name="Guo"/>
            <person name="J."/>
            <person name="Pan"/>
            <person name="S."/>
            <person name="Fan"/>
            <person name="G."/>
            <person name="Zhang"/>
            <person name="W."/>
            <person name="Zhang"/>
            <person name="R."/>
            <person name="Yu"/>
            <person name="J."/>
            <person name="Zhang"/>
            <person name="X."/>
            <person name="Yin"/>
            <person name="Q."/>
            <person name="Ji"/>
            <person name="C."/>
            <person name="Jin"/>
            <person name="Y."/>
            <person name="Yue"/>
            <person name="G."/>
            <person name="Liu"/>
            <person name="M."/>
            <person name="Xu"/>
            <person name="J."/>
            <person name="Liu"/>
            <person name="S."/>
            <person name="Jordana"/>
            <person name="J."/>
            <person name="Noce"/>
            <person name="A."/>
            <person name="Amills"/>
            <person name="M."/>
            <person name="Wu"/>
            <person name="D.D."/>
            <person name="Li"/>
            <person name="S."/>
            <person name="Zhou"/>
            <person name="X. and Zhong"/>
            <person name="J."/>
        </authorList>
    </citation>
    <scope>NUCLEOTIDE SEQUENCE [LARGE SCALE GENOMIC DNA]</scope>
</reference>
<dbReference type="PROSITE" id="PS00154">
    <property type="entry name" value="ATPASE_E1_E2"/>
    <property type="match status" value="1"/>
</dbReference>
<evidence type="ECO:0000256" key="8">
    <source>
        <dbReference type="ARBA" id="ARBA00022741"/>
    </source>
</evidence>
<dbReference type="SMART" id="SM00831">
    <property type="entry name" value="Cation_ATPase_N"/>
    <property type="match status" value="1"/>
</dbReference>
<dbReference type="Ensembl" id="ENSEAST00005047163.1">
    <property type="protein sequence ID" value="ENSEASP00005051879.1"/>
    <property type="gene ID" value="ENSEASG00005001430.2"/>
</dbReference>
<feature type="transmembrane region" description="Helical" evidence="18">
    <location>
        <begin position="945"/>
        <end position="964"/>
    </location>
</feature>